<dbReference type="OrthoDB" id="14563at2759"/>
<dbReference type="Pfam" id="PF05735">
    <property type="entry name" value="TSP_C"/>
    <property type="match status" value="1"/>
</dbReference>
<dbReference type="InterPro" id="IPR013320">
    <property type="entry name" value="ConA-like_dom_sf"/>
</dbReference>
<dbReference type="GO" id="GO:0005576">
    <property type="term" value="C:extracellular region"/>
    <property type="evidence" value="ECO:0007669"/>
    <property type="project" value="InterPro"/>
</dbReference>
<organism evidence="2 3">
    <name type="scientific">Branchiostoma floridae</name>
    <name type="common">Florida lancelet</name>
    <name type="synonym">Amphioxus</name>
    <dbReference type="NCBI Taxonomy" id="7739"/>
    <lineage>
        <taxon>Eukaryota</taxon>
        <taxon>Metazoa</taxon>
        <taxon>Chordata</taxon>
        <taxon>Cephalochordata</taxon>
        <taxon>Leptocardii</taxon>
        <taxon>Amphioxiformes</taxon>
        <taxon>Branchiostomatidae</taxon>
        <taxon>Branchiostoma</taxon>
    </lineage>
</organism>
<dbReference type="InterPro" id="IPR008859">
    <property type="entry name" value="Thrombospondin_C"/>
</dbReference>
<dbReference type="PANTHER" id="PTHR10199:SF110">
    <property type="entry name" value="TSP C-TERMINAL DOMAIN-CONTAINING PROTEIN"/>
    <property type="match status" value="1"/>
</dbReference>
<evidence type="ECO:0000259" key="1">
    <source>
        <dbReference type="PROSITE" id="PS51236"/>
    </source>
</evidence>
<dbReference type="PROSITE" id="PS51236">
    <property type="entry name" value="TSP_CTER"/>
    <property type="match status" value="1"/>
</dbReference>
<feature type="domain" description="TSP C-terminal" evidence="1">
    <location>
        <begin position="1"/>
        <end position="157"/>
    </location>
</feature>
<keyword evidence="2" id="KW-1185">Reference proteome</keyword>
<sequence>MFVSDDSGNDFIGFVFGYQSNRKFYVVIWKHENENADGSVGIGGIKGLQIKIVDSSTGPGTALATALWHTHDTADQINLLWHDPDMRGWEHRTPYTFHLIHRPSIGLIRVTIANDMEVLTDSGNVYDTTILGGRLGVFQYNQTGVIWSNLRYTCGDR</sequence>
<dbReference type="GO" id="GO:0007155">
    <property type="term" value="P:cell adhesion"/>
    <property type="evidence" value="ECO:0007669"/>
    <property type="project" value="InterPro"/>
</dbReference>
<accession>A0A9J7N540</accession>
<evidence type="ECO:0000313" key="2">
    <source>
        <dbReference type="Proteomes" id="UP000001554"/>
    </source>
</evidence>
<name>A0A9J7N540_BRAFL</name>
<reference evidence="3" key="2">
    <citation type="submission" date="2025-08" db="UniProtKB">
        <authorList>
            <consortium name="RefSeq"/>
        </authorList>
    </citation>
    <scope>IDENTIFICATION</scope>
    <source>
        <strain evidence="3">S238N-H82</strain>
        <tissue evidence="3">Testes</tissue>
    </source>
</reference>
<dbReference type="AlphaFoldDB" id="A0A9J7N540"/>
<protein>
    <submittedName>
        <fullName evidence="3">Cartilage oligomeric matrix protein-like</fullName>
    </submittedName>
</protein>
<dbReference type="KEGG" id="bfo:118425149"/>
<gene>
    <name evidence="3" type="primary">LOC118425149</name>
</gene>
<proteinExistence type="predicted"/>
<dbReference type="Gene3D" id="2.60.120.200">
    <property type="match status" value="1"/>
</dbReference>
<dbReference type="OMA" id="QINLLWH"/>
<dbReference type="PANTHER" id="PTHR10199">
    <property type="entry name" value="THROMBOSPONDIN"/>
    <property type="match status" value="1"/>
</dbReference>
<dbReference type="SUPFAM" id="SSF49899">
    <property type="entry name" value="Concanavalin A-like lectins/glucanases"/>
    <property type="match status" value="1"/>
</dbReference>
<dbReference type="RefSeq" id="XP_035689866.1">
    <property type="nucleotide sequence ID" value="XM_035833973.1"/>
</dbReference>
<evidence type="ECO:0000313" key="3">
    <source>
        <dbReference type="RefSeq" id="XP_035689866.1"/>
    </source>
</evidence>
<dbReference type="GeneID" id="118425149"/>
<dbReference type="GO" id="GO:0005509">
    <property type="term" value="F:calcium ion binding"/>
    <property type="evidence" value="ECO:0007669"/>
    <property type="project" value="InterPro"/>
</dbReference>
<dbReference type="Proteomes" id="UP000001554">
    <property type="component" value="Chromosome 10"/>
</dbReference>
<reference evidence="2" key="1">
    <citation type="journal article" date="2020" name="Nat. Ecol. Evol.">
        <title>Deeply conserved synteny resolves early events in vertebrate evolution.</title>
        <authorList>
            <person name="Simakov O."/>
            <person name="Marletaz F."/>
            <person name="Yue J.X."/>
            <person name="O'Connell B."/>
            <person name="Jenkins J."/>
            <person name="Brandt A."/>
            <person name="Calef R."/>
            <person name="Tung C.H."/>
            <person name="Huang T.K."/>
            <person name="Schmutz J."/>
            <person name="Satoh N."/>
            <person name="Yu J.K."/>
            <person name="Putnam N.H."/>
            <person name="Green R.E."/>
            <person name="Rokhsar D.S."/>
        </authorList>
    </citation>
    <scope>NUCLEOTIDE SEQUENCE [LARGE SCALE GENOMIC DNA]</scope>
    <source>
        <strain evidence="2">S238N-H82</strain>
    </source>
</reference>